<name>A0A165SB15_9AGAM</name>
<protein>
    <submittedName>
        <fullName evidence="8">SET domain-containing protein</fullName>
    </submittedName>
</protein>
<reference evidence="8 9" key="1">
    <citation type="journal article" date="2016" name="Mol. Biol. Evol.">
        <title>Comparative Genomics of Early-Diverging Mushroom-Forming Fungi Provides Insights into the Origins of Lignocellulose Decay Capabilities.</title>
        <authorList>
            <person name="Nagy L.G."/>
            <person name="Riley R."/>
            <person name="Tritt A."/>
            <person name="Adam C."/>
            <person name="Daum C."/>
            <person name="Floudas D."/>
            <person name="Sun H."/>
            <person name="Yadav J.S."/>
            <person name="Pangilinan J."/>
            <person name="Larsson K.H."/>
            <person name="Matsuura K."/>
            <person name="Barry K."/>
            <person name="Labutti K."/>
            <person name="Kuo R."/>
            <person name="Ohm R.A."/>
            <person name="Bhattacharya S.S."/>
            <person name="Shirouzu T."/>
            <person name="Yoshinaga Y."/>
            <person name="Martin F.M."/>
            <person name="Grigoriev I.V."/>
            <person name="Hibbett D.S."/>
        </authorList>
    </citation>
    <scope>NUCLEOTIDE SEQUENCE [LARGE SCALE GENOMIC DNA]</scope>
    <source>
        <strain evidence="8 9">HHB14362 ss-1</strain>
    </source>
</reference>
<dbReference type="PROSITE" id="PS50280">
    <property type="entry name" value="SET"/>
    <property type="match status" value="1"/>
</dbReference>
<dbReference type="CDD" id="cd20071">
    <property type="entry name" value="SET_SMYD"/>
    <property type="match status" value="1"/>
</dbReference>
<dbReference type="InterPro" id="IPR050869">
    <property type="entry name" value="H3K4_H4K5_MeTrfase"/>
</dbReference>
<dbReference type="AlphaFoldDB" id="A0A165SB15"/>
<gene>
    <name evidence="8" type="ORF">NEOLEDRAFT_1148441</name>
</gene>
<dbReference type="STRING" id="1314782.A0A165SB15"/>
<dbReference type="InterPro" id="IPR046341">
    <property type="entry name" value="SET_dom_sf"/>
</dbReference>
<evidence type="ECO:0000313" key="9">
    <source>
        <dbReference type="Proteomes" id="UP000076761"/>
    </source>
</evidence>
<dbReference type="SMART" id="SM00075">
    <property type="entry name" value="HYDRO"/>
    <property type="match status" value="1"/>
</dbReference>
<dbReference type="InterPro" id="IPR001214">
    <property type="entry name" value="SET_dom"/>
</dbReference>
<dbReference type="PANTHER" id="PTHR12197">
    <property type="entry name" value="HISTONE-LYSINE N-METHYLTRANSFERASE SMYD"/>
    <property type="match status" value="1"/>
</dbReference>
<dbReference type="InterPro" id="IPR001338">
    <property type="entry name" value="Class_I_Hydrophobin"/>
</dbReference>
<evidence type="ECO:0000313" key="8">
    <source>
        <dbReference type="EMBL" id="KZT24902.1"/>
    </source>
</evidence>
<dbReference type="SUPFAM" id="SSF82199">
    <property type="entry name" value="SET domain"/>
    <property type="match status" value="1"/>
</dbReference>
<dbReference type="GO" id="GO:0009277">
    <property type="term" value="C:fungal-type cell wall"/>
    <property type="evidence" value="ECO:0007669"/>
    <property type="project" value="InterPro"/>
</dbReference>
<keyword evidence="9" id="KW-1185">Reference proteome</keyword>
<dbReference type="GO" id="GO:0005199">
    <property type="term" value="F:structural constituent of cell wall"/>
    <property type="evidence" value="ECO:0007669"/>
    <property type="project" value="InterPro"/>
</dbReference>
<organism evidence="8 9">
    <name type="scientific">Neolentinus lepideus HHB14362 ss-1</name>
    <dbReference type="NCBI Taxonomy" id="1314782"/>
    <lineage>
        <taxon>Eukaryota</taxon>
        <taxon>Fungi</taxon>
        <taxon>Dikarya</taxon>
        <taxon>Basidiomycota</taxon>
        <taxon>Agaricomycotina</taxon>
        <taxon>Agaricomycetes</taxon>
        <taxon>Gloeophyllales</taxon>
        <taxon>Gloeophyllaceae</taxon>
        <taxon>Neolentinus</taxon>
    </lineage>
</organism>
<comment type="subcellular location">
    <subcellularLocation>
        <location evidence="1">Secreted</location>
        <location evidence="1">Cell wall</location>
    </subcellularLocation>
</comment>
<dbReference type="Pfam" id="PF01185">
    <property type="entry name" value="Hydrophobin"/>
    <property type="match status" value="1"/>
</dbReference>
<dbReference type="EMBL" id="KV425575">
    <property type="protein sequence ID" value="KZT24902.1"/>
    <property type="molecule type" value="Genomic_DNA"/>
</dbReference>
<dbReference type="CDD" id="cd23507">
    <property type="entry name" value="hydrophobin_I"/>
    <property type="match status" value="1"/>
</dbReference>
<dbReference type="GO" id="GO:0005634">
    <property type="term" value="C:nucleus"/>
    <property type="evidence" value="ECO:0007669"/>
    <property type="project" value="TreeGrafter"/>
</dbReference>
<keyword evidence="3" id="KW-0134">Cell wall</keyword>
<proteinExistence type="inferred from homology"/>
<keyword evidence="5" id="KW-1015">Disulfide bond</keyword>
<keyword evidence="4" id="KW-0964">Secreted</keyword>
<dbReference type="SMART" id="SM00317">
    <property type="entry name" value="SET"/>
    <property type="match status" value="1"/>
</dbReference>
<dbReference type="PANTHER" id="PTHR12197:SF251">
    <property type="entry name" value="EG:BACR7C10.4 PROTEIN"/>
    <property type="match status" value="1"/>
</dbReference>
<dbReference type="Gene3D" id="2.170.270.10">
    <property type="entry name" value="SET domain"/>
    <property type="match status" value="1"/>
</dbReference>
<evidence type="ECO:0000256" key="5">
    <source>
        <dbReference type="ARBA" id="ARBA00023157"/>
    </source>
</evidence>
<evidence type="ECO:0000256" key="1">
    <source>
        <dbReference type="ARBA" id="ARBA00004191"/>
    </source>
</evidence>
<evidence type="ECO:0000256" key="2">
    <source>
        <dbReference type="ARBA" id="ARBA00010446"/>
    </source>
</evidence>
<dbReference type="InParanoid" id="A0A165SB15"/>
<dbReference type="OrthoDB" id="3239242at2759"/>
<keyword evidence="6" id="KW-0732">Signal</keyword>
<evidence type="ECO:0000259" key="7">
    <source>
        <dbReference type="PROSITE" id="PS50280"/>
    </source>
</evidence>
<feature type="signal peptide" evidence="6">
    <location>
        <begin position="1"/>
        <end position="20"/>
    </location>
</feature>
<evidence type="ECO:0000256" key="3">
    <source>
        <dbReference type="ARBA" id="ARBA00022512"/>
    </source>
</evidence>
<dbReference type="Pfam" id="PF00856">
    <property type="entry name" value="SET"/>
    <property type="match status" value="1"/>
</dbReference>
<sequence length="662" mass="73963">MYSILTKLFAVVSFLVLAFAAPMPGGSDSTTSQCNIGALQCCGSTQEAGSPGHTAIVGLLGVAADLLNLPIGLDCSPLTGGGIGSGATCASLPVCCQDTSTRYPLAVCLLPLLGKSPATGNKWEVLRFVTVHAMGRTLGFSCHIAEMSLSHTDPSFDISLYPQVTVRLADENGQIKGRGLFASTLFEPGQLIFKERPILHTSISNARSFIPTPELEIPYDWQRLLYLYSHFRRHRLHSNVLDSILTDLSLDGVCSDPARDADPDWEPEVREWAEEWVQWYNSQNLFSQWKPTSEEIFRLIAILETNSHSRDEDDMRDLQDPRSDAQNILSTNMDVDMNINTSVATGEDEQIKDEACGLWIMASMLNHSCLPNCTVFIPPTKRTGEESILYLRCIRPVSAGEELLISYHDEEFLPTLDRQAMLMPRGFKCHCPLCSGHVREYMRSAACSNSSCAGGQGTCCPVMIDGEMRWVCDRCNRMLSEDEVAAVEEKEEQWMGEWEQILAMTSGEIPATQCTHLLAYQVIQHLADSWIISFPNDSQLPSLPNLSFLFPLHPNHSHIYSFLKYILFEQSVWLRQYFADAGVHGVLLAMLAIVEHALNGLGDGGNSLKVSEERRVLGYWIVKEAERQLGQDQDEKRAKWESIRDQGFMRWQIGMRYLCSTE</sequence>
<comment type="similarity">
    <text evidence="2">Belongs to the fungal hydrophobin family.</text>
</comment>
<dbReference type="Proteomes" id="UP000076761">
    <property type="component" value="Unassembled WGS sequence"/>
</dbReference>
<feature type="domain" description="SET" evidence="7">
    <location>
        <begin position="162"/>
        <end position="408"/>
    </location>
</feature>
<feature type="chain" id="PRO_5007866309" evidence="6">
    <location>
        <begin position="21"/>
        <end position="662"/>
    </location>
</feature>
<evidence type="ECO:0000256" key="4">
    <source>
        <dbReference type="ARBA" id="ARBA00022525"/>
    </source>
</evidence>
<evidence type="ECO:0000256" key="6">
    <source>
        <dbReference type="SAM" id="SignalP"/>
    </source>
</evidence>
<accession>A0A165SB15</accession>